<sequence length="59" mass="6676">MCSLFVCKENSSNRRKDCPANLPNLHEKELIIMGFTALCVLGLLFFLAWASENTSLFHT</sequence>
<name>A0A1I0YUD2_SELRU</name>
<proteinExistence type="predicted"/>
<dbReference type="AlphaFoldDB" id="A0A1I0YUD2"/>
<keyword evidence="1" id="KW-0812">Transmembrane</keyword>
<protein>
    <submittedName>
        <fullName evidence="2">Uncharacterized protein</fullName>
    </submittedName>
</protein>
<dbReference type="Proteomes" id="UP000183843">
    <property type="component" value="Unassembled WGS sequence"/>
</dbReference>
<evidence type="ECO:0000256" key="1">
    <source>
        <dbReference type="SAM" id="Phobius"/>
    </source>
</evidence>
<gene>
    <name evidence="2" type="ORF">SAMN05216587_1244</name>
</gene>
<evidence type="ECO:0000313" key="3">
    <source>
        <dbReference type="Proteomes" id="UP000183843"/>
    </source>
</evidence>
<feature type="transmembrane region" description="Helical" evidence="1">
    <location>
        <begin position="30"/>
        <end position="50"/>
    </location>
</feature>
<dbReference type="EMBL" id="FOJX01000024">
    <property type="protein sequence ID" value="SFB16821.1"/>
    <property type="molecule type" value="Genomic_DNA"/>
</dbReference>
<keyword evidence="1" id="KW-1133">Transmembrane helix</keyword>
<organism evidence="2 3">
    <name type="scientific">Selenomonas ruminantium</name>
    <dbReference type="NCBI Taxonomy" id="971"/>
    <lineage>
        <taxon>Bacteria</taxon>
        <taxon>Bacillati</taxon>
        <taxon>Bacillota</taxon>
        <taxon>Negativicutes</taxon>
        <taxon>Selenomonadales</taxon>
        <taxon>Selenomonadaceae</taxon>
        <taxon>Selenomonas</taxon>
    </lineage>
</organism>
<evidence type="ECO:0000313" key="2">
    <source>
        <dbReference type="EMBL" id="SFB16821.1"/>
    </source>
</evidence>
<reference evidence="2 3" key="1">
    <citation type="submission" date="2016-10" db="EMBL/GenBank/DDBJ databases">
        <authorList>
            <person name="de Groot N.N."/>
        </authorList>
    </citation>
    <scope>NUCLEOTIDE SEQUENCE [LARGE SCALE GENOMIC DNA]</scope>
    <source>
        <strain evidence="2 3">L14</strain>
    </source>
</reference>
<keyword evidence="1" id="KW-0472">Membrane</keyword>
<accession>A0A1I0YUD2</accession>